<feature type="transmembrane region" description="Helical" evidence="7">
    <location>
        <begin position="132"/>
        <end position="156"/>
    </location>
</feature>
<reference evidence="9 10" key="1">
    <citation type="submission" date="2019-07" db="EMBL/GenBank/DDBJ databases">
        <title>Genome sequence of 2 isolates from Red Sea Mangroves.</title>
        <authorList>
            <person name="Sefrji F."/>
            <person name="Michoud G."/>
            <person name="Merlino G."/>
            <person name="Daffonchio D."/>
        </authorList>
    </citation>
    <scope>NUCLEOTIDE SEQUENCE [LARGE SCALE GENOMIC DNA]</scope>
    <source>
        <strain evidence="9 10">R1DC41</strain>
    </source>
</reference>
<dbReference type="Proteomes" id="UP000593626">
    <property type="component" value="Chromosome"/>
</dbReference>
<dbReference type="Pfam" id="PF19300">
    <property type="entry name" value="BPD_transp_1_N"/>
    <property type="match status" value="1"/>
</dbReference>
<keyword evidence="4 7" id="KW-0812">Transmembrane</keyword>
<dbReference type="InterPro" id="IPR000515">
    <property type="entry name" value="MetI-like"/>
</dbReference>
<evidence type="ECO:0000256" key="6">
    <source>
        <dbReference type="ARBA" id="ARBA00023136"/>
    </source>
</evidence>
<dbReference type="Pfam" id="PF00528">
    <property type="entry name" value="BPD_transp_1"/>
    <property type="match status" value="1"/>
</dbReference>
<sequence length="320" mass="35280">MLQYTIRRILIMIPMLLLISVVIFSLAKAMPGDPLSGKIDPLNSDPHYIADMREQLGLNDPLPVQYARWVGGLVQGDLGESFRHKREVSDLIASRIPNTLLLAVMSLVITYIFAFIMGSYSGRKPYTLGDNLIAGFNYLGIAIPSFVAAIVCIYVFSIQLQWFPATGSVGSGVEAGFGYWVSKLKHTLLPALVLGLLSTASYTQYLRNDIIESARKDYVRTARAKGTKESKIYNVHILRNSIIPIVTLLGFDFAGLLGGAIIIETIFTYPGIGYLFIDAVNGRDYSVMMAIAMILTVFTLLGNLLSDLLYGVVDPRIRLD</sequence>
<feature type="transmembrane region" description="Helical" evidence="7">
    <location>
        <begin position="187"/>
        <end position="206"/>
    </location>
</feature>
<evidence type="ECO:0000256" key="7">
    <source>
        <dbReference type="RuleBase" id="RU363032"/>
    </source>
</evidence>
<dbReference type="KEGG" id="mcui:G8O30_03385"/>
<name>A0A7S8C9W9_9BACI</name>
<dbReference type="CDD" id="cd06261">
    <property type="entry name" value="TM_PBP2"/>
    <property type="match status" value="1"/>
</dbReference>
<dbReference type="GO" id="GO:0055085">
    <property type="term" value="P:transmembrane transport"/>
    <property type="evidence" value="ECO:0007669"/>
    <property type="project" value="InterPro"/>
</dbReference>
<feature type="transmembrane region" description="Helical" evidence="7">
    <location>
        <begin position="242"/>
        <end position="267"/>
    </location>
</feature>
<evidence type="ECO:0000256" key="2">
    <source>
        <dbReference type="ARBA" id="ARBA00022448"/>
    </source>
</evidence>
<evidence type="ECO:0000256" key="1">
    <source>
        <dbReference type="ARBA" id="ARBA00004651"/>
    </source>
</evidence>
<organism evidence="9 10">
    <name type="scientific">Mangrovibacillus cuniculi</name>
    <dbReference type="NCBI Taxonomy" id="2593652"/>
    <lineage>
        <taxon>Bacteria</taxon>
        <taxon>Bacillati</taxon>
        <taxon>Bacillota</taxon>
        <taxon>Bacilli</taxon>
        <taxon>Bacillales</taxon>
        <taxon>Bacillaceae</taxon>
        <taxon>Mangrovibacillus</taxon>
    </lineage>
</organism>
<keyword evidence="3" id="KW-1003">Cell membrane</keyword>
<dbReference type="AlphaFoldDB" id="A0A7S8C9W9"/>
<dbReference type="InterPro" id="IPR045621">
    <property type="entry name" value="BPD_transp_1_N"/>
</dbReference>
<evidence type="ECO:0000256" key="5">
    <source>
        <dbReference type="ARBA" id="ARBA00022989"/>
    </source>
</evidence>
<feature type="transmembrane region" description="Helical" evidence="7">
    <location>
        <begin position="9"/>
        <end position="27"/>
    </location>
</feature>
<keyword evidence="10" id="KW-1185">Reference proteome</keyword>
<dbReference type="SUPFAM" id="SSF161098">
    <property type="entry name" value="MetI-like"/>
    <property type="match status" value="1"/>
</dbReference>
<evidence type="ECO:0000256" key="3">
    <source>
        <dbReference type="ARBA" id="ARBA00022475"/>
    </source>
</evidence>
<keyword evidence="2 7" id="KW-0813">Transport</keyword>
<keyword evidence="6 7" id="KW-0472">Membrane</keyword>
<evidence type="ECO:0000256" key="4">
    <source>
        <dbReference type="ARBA" id="ARBA00022692"/>
    </source>
</evidence>
<feature type="domain" description="ABC transmembrane type-1" evidence="8">
    <location>
        <begin position="96"/>
        <end position="306"/>
    </location>
</feature>
<dbReference type="PROSITE" id="PS50928">
    <property type="entry name" value="ABC_TM1"/>
    <property type="match status" value="1"/>
</dbReference>
<dbReference type="PANTHER" id="PTHR43163">
    <property type="entry name" value="DIPEPTIDE TRANSPORT SYSTEM PERMEASE PROTEIN DPPB-RELATED"/>
    <property type="match status" value="1"/>
</dbReference>
<feature type="transmembrane region" description="Helical" evidence="7">
    <location>
        <begin position="100"/>
        <end position="120"/>
    </location>
</feature>
<dbReference type="NCBIfam" id="NF045472">
    <property type="entry name" value="Opp4B"/>
    <property type="match status" value="1"/>
</dbReference>
<dbReference type="EMBL" id="CP049742">
    <property type="protein sequence ID" value="QPC46068.1"/>
    <property type="molecule type" value="Genomic_DNA"/>
</dbReference>
<dbReference type="Gene3D" id="1.10.3720.10">
    <property type="entry name" value="MetI-like"/>
    <property type="match status" value="1"/>
</dbReference>
<feature type="transmembrane region" description="Helical" evidence="7">
    <location>
        <begin position="287"/>
        <end position="313"/>
    </location>
</feature>
<protein>
    <submittedName>
        <fullName evidence="9">ABC transporter permease</fullName>
    </submittedName>
</protein>
<accession>A0A7S8C9W9</accession>
<proteinExistence type="inferred from homology"/>
<dbReference type="RefSeq" id="WP_239673590.1">
    <property type="nucleotide sequence ID" value="NZ_CP049742.1"/>
</dbReference>
<evidence type="ECO:0000259" key="8">
    <source>
        <dbReference type="PROSITE" id="PS50928"/>
    </source>
</evidence>
<dbReference type="PANTHER" id="PTHR43163:SF6">
    <property type="entry name" value="DIPEPTIDE TRANSPORT SYSTEM PERMEASE PROTEIN DPPB-RELATED"/>
    <property type="match status" value="1"/>
</dbReference>
<keyword evidence="5 7" id="KW-1133">Transmembrane helix</keyword>
<dbReference type="InterPro" id="IPR035906">
    <property type="entry name" value="MetI-like_sf"/>
</dbReference>
<comment type="subcellular location">
    <subcellularLocation>
        <location evidence="1 7">Cell membrane</location>
        <topology evidence="1 7">Multi-pass membrane protein</topology>
    </subcellularLocation>
</comment>
<comment type="similarity">
    <text evidence="7">Belongs to the binding-protein-dependent transport system permease family.</text>
</comment>
<gene>
    <name evidence="9" type="ORF">G8O30_03385</name>
</gene>
<evidence type="ECO:0000313" key="9">
    <source>
        <dbReference type="EMBL" id="QPC46068.1"/>
    </source>
</evidence>
<evidence type="ECO:0000313" key="10">
    <source>
        <dbReference type="Proteomes" id="UP000593626"/>
    </source>
</evidence>
<dbReference type="GO" id="GO:0005886">
    <property type="term" value="C:plasma membrane"/>
    <property type="evidence" value="ECO:0007669"/>
    <property type="project" value="UniProtKB-SubCell"/>
</dbReference>